<keyword evidence="1" id="KW-1133">Transmembrane helix</keyword>
<dbReference type="InterPro" id="IPR032126">
    <property type="entry name" value="LydA_holin"/>
</dbReference>
<dbReference type="OrthoDB" id="6487448at2"/>
<reference evidence="3 5" key="2">
    <citation type="submission" date="2018-05" db="EMBL/GenBank/DDBJ databases">
        <title>Reference genomes for bee gut microbiota database.</title>
        <authorList>
            <person name="Ellegaard K.M."/>
        </authorList>
    </citation>
    <scope>NUCLEOTIDE SEQUENCE [LARGE SCALE GENOMIC DNA]</scope>
    <source>
        <strain evidence="3 5">ESL0167</strain>
    </source>
</reference>
<evidence type="ECO:0000256" key="1">
    <source>
        <dbReference type="SAM" id="Phobius"/>
    </source>
</evidence>
<keyword evidence="4" id="KW-1185">Reference proteome</keyword>
<evidence type="ECO:0000313" key="3">
    <source>
        <dbReference type="EMBL" id="PXY95415.1"/>
    </source>
</evidence>
<gene>
    <name evidence="3" type="ORF">DKK76_06460</name>
    <name evidence="2" type="ORF">FPB0191_01343</name>
</gene>
<dbReference type="KEGG" id="fpp:FPB0191_01343"/>
<keyword evidence="1" id="KW-0812">Transmembrane</keyword>
<dbReference type="Proteomes" id="UP000030901">
    <property type="component" value="Chromosome"/>
</dbReference>
<sequence length="102" mass="11452">MTIKNPDNVNWLVVIVLYVITLLGSLASYSYEILNGKQFLLWTLIAQIFISIFAGTLVIFIASYFNWEFEFAGGAAGLAGWSGANLVKILEDKFLKKLKEKE</sequence>
<dbReference type="RefSeq" id="WP_039104881.1">
    <property type="nucleotide sequence ID" value="NZ_CALYQC010000021.1"/>
</dbReference>
<feature type="transmembrane region" description="Helical" evidence="1">
    <location>
        <begin position="71"/>
        <end position="90"/>
    </location>
</feature>
<reference evidence="2 4" key="1">
    <citation type="journal article" date="2014" name="Appl. Environ. Microbiol.">
        <title>Gut symbionts from distinct hosts exhibit genotoxic activity via divergent colibactin biosynthetic pathways.</title>
        <authorList>
            <person name="Engel P."/>
            <person name="Vizcaino M.I."/>
            <person name="Crawford J.M."/>
        </authorList>
    </citation>
    <scope>NUCLEOTIDE SEQUENCE [LARGE SCALE GENOMIC DNA]</scope>
    <source>
        <strain evidence="2 4">PEB0191</strain>
    </source>
</reference>
<evidence type="ECO:0000313" key="5">
    <source>
        <dbReference type="Proteomes" id="UP000247838"/>
    </source>
</evidence>
<dbReference type="HOGENOM" id="CLU_155267_0_0_6"/>
<dbReference type="EMBL" id="CP009056">
    <property type="protein sequence ID" value="AJA45163.1"/>
    <property type="molecule type" value="Genomic_DNA"/>
</dbReference>
<protein>
    <submittedName>
        <fullName evidence="3">Holin</fullName>
    </submittedName>
    <submittedName>
        <fullName evidence="2">Polysaccharide biosynthesis protein</fullName>
    </submittedName>
</protein>
<evidence type="ECO:0000313" key="2">
    <source>
        <dbReference type="EMBL" id="AJA45163.1"/>
    </source>
</evidence>
<feature type="transmembrane region" description="Helical" evidence="1">
    <location>
        <begin position="12"/>
        <end position="32"/>
    </location>
</feature>
<name>A0A0A7S117_FRIPE</name>
<dbReference type="EMBL" id="QGLM01000013">
    <property type="protein sequence ID" value="PXY95415.1"/>
    <property type="molecule type" value="Genomic_DNA"/>
</dbReference>
<proteinExistence type="predicted"/>
<accession>A0A0A7S117</accession>
<evidence type="ECO:0000313" key="4">
    <source>
        <dbReference type="Proteomes" id="UP000030901"/>
    </source>
</evidence>
<dbReference type="Pfam" id="PF16083">
    <property type="entry name" value="Phage_holin_3_3"/>
    <property type="match status" value="1"/>
</dbReference>
<dbReference type="AlphaFoldDB" id="A0A0A7S117"/>
<organism evidence="2 4">
    <name type="scientific">Frischella perrara</name>
    <dbReference type="NCBI Taxonomy" id="1267021"/>
    <lineage>
        <taxon>Bacteria</taxon>
        <taxon>Pseudomonadati</taxon>
        <taxon>Pseudomonadota</taxon>
        <taxon>Gammaproteobacteria</taxon>
        <taxon>Orbales</taxon>
        <taxon>Orbaceae</taxon>
        <taxon>Frischella</taxon>
    </lineage>
</organism>
<dbReference type="Proteomes" id="UP000247838">
    <property type="component" value="Unassembled WGS sequence"/>
</dbReference>
<feature type="transmembrane region" description="Helical" evidence="1">
    <location>
        <begin position="39"/>
        <end position="65"/>
    </location>
</feature>
<keyword evidence="1" id="KW-0472">Membrane</keyword>